<dbReference type="Pfam" id="PF13407">
    <property type="entry name" value="Peripla_BP_4"/>
    <property type="match status" value="1"/>
</dbReference>
<dbReference type="RefSeq" id="WP_202767011.1">
    <property type="nucleotide sequence ID" value="NZ_JAESWA010000020.1"/>
</dbReference>
<evidence type="ECO:0000313" key="5">
    <source>
        <dbReference type="Proteomes" id="UP000623681"/>
    </source>
</evidence>
<dbReference type="InterPro" id="IPR025997">
    <property type="entry name" value="SBP_2_dom"/>
</dbReference>
<evidence type="ECO:0000256" key="1">
    <source>
        <dbReference type="ARBA" id="ARBA00004196"/>
    </source>
</evidence>
<dbReference type="Gene3D" id="3.40.50.2300">
    <property type="match status" value="2"/>
</dbReference>
<dbReference type="AlphaFoldDB" id="A0A937FD21"/>
<feature type="domain" description="Periplasmic binding protein" evidence="3">
    <location>
        <begin position="36"/>
        <end position="291"/>
    </location>
</feature>
<dbReference type="SUPFAM" id="SSF53822">
    <property type="entry name" value="Periplasmic binding protein-like I"/>
    <property type="match status" value="1"/>
</dbReference>
<sequence length="340" mass="37415">MYQSIPESFAIPIIYVNSEIIEIEINTPSERKPVVIGISLPNQNIPRWIRDKEFMEQYAEQKRAITKIANANYDADLQMKQVEELISQNVDVLIIAPLDAVAASEYVRKAKDEGIKVISYDGLIKNIDLDLFVSFNGTQVGELQGKYLIQAVPRGNYIILSGDPNDSTSKLYKDGAMEYIQPLVSRGEINIVTDKPVINWYSDNAYKIVKDSLIQNNNKINAILSPTDDIASGAIKALEEQGLAGKVAVTGQDGTVDAIKRIINGTQSMTVLKDTRKLGKVAIDSAIKLANDQYVEANTTVYNGASDVPSIIISPELVTRNNISNAIINSGFLKSEEVYG</sequence>
<dbReference type="InterPro" id="IPR050555">
    <property type="entry name" value="Bact_Solute-Bind_Prot2"/>
</dbReference>
<dbReference type="InterPro" id="IPR028082">
    <property type="entry name" value="Peripla_BP_I"/>
</dbReference>
<dbReference type="EMBL" id="JAESWA010000020">
    <property type="protein sequence ID" value="MBL4931629.1"/>
    <property type="molecule type" value="Genomic_DNA"/>
</dbReference>
<reference evidence="4" key="1">
    <citation type="submission" date="2021-01" db="EMBL/GenBank/DDBJ databases">
        <title>Genome public.</title>
        <authorList>
            <person name="Liu C."/>
            <person name="Sun Q."/>
        </authorList>
    </citation>
    <scope>NUCLEOTIDE SEQUENCE</scope>
    <source>
        <strain evidence="4">YIM B02565</strain>
    </source>
</reference>
<dbReference type="PANTHER" id="PTHR30036">
    <property type="entry name" value="D-XYLOSE-BINDING PERIPLASMIC PROTEIN"/>
    <property type="match status" value="1"/>
</dbReference>
<accession>A0A937FD21</accession>
<dbReference type="CDD" id="cd19992">
    <property type="entry name" value="PBP1_ABC_xylose_binding-like"/>
    <property type="match status" value="1"/>
</dbReference>
<gene>
    <name evidence="4" type="ORF">JK634_07415</name>
</gene>
<keyword evidence="5" id="KW-1185">Reference proteome</keyword>
<protein>
    <submittedName>
        <fullName evidence="4">Substrate-binding domain-containing protein</fullName>
    </submittedName>
</protein>
<comment type="caution">
    <text evidence="4">The sequence shown here is derived from an EMBL/GenBank/DDBJ whole genome shotgun (WGS) entry which is preliminary data.</text>
</comment>
<dbReference type="GO" id="GO:0030288">
    <property type="term" value="C:outer membrane-bounded periplasmic space"/>
    <property type="evidence" value="ECO:0007669"/>
    <property type="project" value="TreeGrafter"/>
</dbReference>
<dbReference type="GO" id="GO:0030246">
    <property type="term" value="F:carbohydrate binding"/>
    <property type="evidence" value="ECO:0007669"/>
    <property type="project" value="TreeGrafter"/>
</dbReference>
<evidence type="ECO:0000313" key="4">
    <source>
        <dbReference type="EMBL" id="MBL4931629.1"/>
    </source>
</evidence>
<proteinExistence type="predicted"/>
<dbReference type="PANTHER" id="PTHR30036:SF1">
    <property type="entry name" value="D-XYLOSE-BINDING PERIPLASMIC PROTEIN"/>
    <property type="match status" value="1"/>
</dbReference>
<keyword evidence="2" id="KW-0732">Signal</keyword>
<evidence type="ECO:0000259" key="3">
    <source>
        <dbReference type="Pfam" id="PF13407"/>
    </source>
</evidence>
<comment type="subcellular location">
    <subcellularLocation>
        <location evidence="1">Cell envelope</location>
    </subcellularLocation>
</comment>
<name>A0A937FD21_9CLOT</name>
<evidence type="ECO:0000256" key="2">
    <source>
        <dbReference type="ARBA" id="ARBA00022729"/>
    </source>
</evidence>
<dbReference type="Proteomes" id="UP000623681">
    <property type="component" value="Unassembled WGS sequence"/>
</dbReference>
<organism evidence="4 5">
    <name type="scientific">Clostridium paridis</name>
    <dbReference type="NCBI Taxonomy" id="2803863"/>
    <lineage>
        <taxon>Bacteria</taxon>
        <taxon>Bacillati</taxon>
        <taxon>Bacillota</taxon>
        <taxon>Clostridia</taxon>
        <taxon>Eubacteriales</taxon>
        <taxon>Clostridiaceae</taxon>
        <taxon>Clostridium</taxon>
    </lineage>
</organism>